<evidence type="ECO:0000313" key="9">
    <source>
        <dbReference type="RefSeq" id="XP_023555563.1"/>
    </source>
</evidence>
<feature type="signal peptide" evidence="6">
    <location>
        <begin position="1"/>
        <end position="19"/>
    </location>
</feature>
<reference evidence="9" key="1">
    <citation type="submission" date="2025-08" db="UniProtKB">
        <authorList>
            <consortium name="RefSeq"/>
        </authorList>
    </citation>
    <scope>IDENTIFICATION</scope>
</reference>
<dbReference type="SMART" id="SM00409">
    <property type="entry name" value="IG"/>
    <property type="match status" value="1"/>
</dbReference>
<dbReference type="InterPro" id="IPR013106">
    <property type="entry name" value="Ig_V-set"/>
</dbReference>
<dbReference type="Proteomes" id="UP000515203">
    <property type="component" value="Unplaced"/>
</dbReference>
<accession>A0A6P6D7F2</accession>
<keyword evidence="5" id="KW-1133">Transmembrane helix</keyword>
<dbReference type="GO" id="GO:0009897">
    <property type="term" value="C:external side of plasma membrane"/>
    <property type="evidence" value="ECO:0007669"/>
    <property type="project" value="TreeGrafter"/>
</dbReference>
<feature type="transmembrane region" description="Helical" evidence="5">
    <location>
        <begin position="220"/>
        <end position="245"/>
    </location>
</feature>
<keyword evidence="5" id="KW-0812">Transmembrane</keyword>
<dbReference type="PANTHER" id="PTHR12080">
    <property type="entry name" value="SIGNALING LYMPHOCYTIC ACTIVATION MOLECULE"/>
    <property type="match status" value="1"/>
</dbReference>
<dbReference type="AlphaFoldDB" id="A0A6P6D7F2"/>
<dbReference type="PANTHER" id="PTHR12080:SF16">
    <property type="entry name" value="SLAM FAMILY MEMBER 6"/>
    <property type="match status" value="1"/>
</dbReference>
<evidence type="ECO:0000256" key="6">
    <source>
        <dbReference type="SAM" id="SignalP"/>
    </source>
</evidence>
<keyword evidence="3 5" id="KW-0472">Membrane</keyword>
<dbReference type="InterPro" id="IPR003599">
    <property type="entry name" value="Ig_sub"/>
</dbReference>
<evidence type="ECO:0000256" key="2">
    <source>
        <dbReference type="ARBA" id="ARBA00022729"/>
    </source>
</evidence>
<feature type="domain" description="Ig-like" evidence="7">
    <location>
        <begin position="148"/>
        <end position="206"/>
    </location>
</feature>
<evidence type="ECO:0000256" key="4">
    <source>
        <dbReference type="ARBA" id="ARBA00023180"/>
    </source>
</evidence>
<keyword evidence="2 6" id="KW-0732">Signal</keyword>
<organism evidence="8 9">
    <name type="scientific">Octodon degus</name>
    <name type="common">Degu</name>
    <name type="synonym">Sciurus degus</name>
    <dbReference type="NCBI Taxonomy" id="10160"/>
    <lineage>
        <taxon>Eukaryota</taxon>
        <taxon>Metazoa</taxon>
        <taxon>Chordata</taxon>
        <taxon>Craniata</taxon>
        <taxon>Vertebrata</taxon>
        <taxon>Euteleostomi</taxon>
        <taxon>Mammalia</taxon>
        <taxon>Eutheria</taxon>
        <taxon>Euarchontoglires</taxon>
        <taxon>Glires</taxon>
        <taxon>Rodentia</taxon>
        <taxon>Hystricomorpha</taxon>
        <taxon>Octodontidae</taxon>
        <taxon>Octodon</taxon>
    </lineage>
</organism>
<evidence type="ECO:0000256" key="1">
    <source>
        <dbReference type="ARBA" id="ARBA00004370"/>
    </source>
</evidence>
<sequence>MSWLIYALPLLFCFGSGNAVSQSNSSPVVVNGVVGESVTLPLRFPAKEINAVIWSYKDTFITICQSSGTPKSLFPNPEYDKKLNCTQSYSLHFFNLTRADSGSYRAQINIGTNVTYSNYDLKVFGRLRNLQVFHHSQPSKNGTCKIHLTCSVENINDAISLGWQLSENTSLSKPNITVFWDSKDSSNQSYLCIAKNPVSNLSCPVSAKSLCKGISTEKNLYLIITVTSVILILIIISIIVMILIFKKKKGSLHFLTVHPEPSDNRELPSISQGSTVYAQVNQPRLVGPLHSIAVSVLTLIIHKHVTMIVWSDCLAIFITFI</sequence>
<name>A0A6P6D7F2_OCTDE</name>
<protein>
    <submittedName>
        <fullName evidence="9">SLAM family member 6</fullName>
    </submittedName>
</protein>
<evidence type="ECO:0000256" key="5">
    <source>
        <dbReference type="SAM" id="Phobius"/>
    </source>
</evidence>
<dbReference type="Gene3D" id="2.60.40.10">
    <property type="entry name" value="Immunoglobulins"/>
    <property type="match status" value="2"/>
</dbReference>
<dbReference type="GeneID" id="101560653"/>
<dbReference type="OrthoDB" id="8963224at2759"/>
<feature type="chain" id="PRO_5027932059" evidence="6">
    <location>
        <begin position="20"/>
        <end position="321"/>
    </location>
</feature>
<dbReference type="InterPro" id="IPR036179">
    <property type="entry name" value="Ig-like_dom_sf"/>
</dbReference>
<evidence type="ECO:0000256" key="3">
    <source>
        <dbReference type="ARBA" id="ARBA00023136"/>
    </source>
</evidence>
<dbReference type="SUPFAM" id="SSF48726">
    <property type="entry name" value="Immunoglobulin"/>
    <property type="match status" value="1"/>
</dbReference>
<dbReference type="InterPro" id="IPR013783">
    <property type="entry name" value="Ig-like_fold"/>
</dbReference>
<gene>
    <name evidence="9" type="primary">Slamf6</name>
</gene>
<comment type="subcellular location">
    <subcellularLocation>
        <location evidence="1">Membrane</location>
    </subcellularLocation>
</comment>
<dbReference type="Pfam" id="PF07686">
    <property type="entry name" value="V-set"/>
    <property type="match status" value="1"/>
</dbReference>
<dbReference type="InterPro" id="IPR007110">
    <property type="entry name" value="Ig-like_dom"/>
</dbReference>
<dbReference type="RefSeq" id="XP_023555563.1">
    <property type="nucleotide sequence ID" value="XM_023699795.1"/>
</dbReference>
<keyword evidence="8" id="KW-1185">Reference proteome</keyword>
<keyword evidence="4" id="KW-0325">Glycoprotein</keyword>
<dbReference type="CTD" id="114836"/>
<dbReference type="GO" id="GO:0072540">
    <property type="term" value="P:T-helper 17 cell lineage commitment"/>
    <property type="evidence" value="ECO:0007669"/>
    <property type="project" value="TreeGrafter"/>
</dbReference>
<dbReference type="PROSITE" id="PS50835">
    <property type="entry name" value="IG_LIKE"/>
    <property type="match status" value="1"/>
</dbReference>
<dbReference type="InterPro" id="IPR015631">
    <property type="entry name" value="CD2/SLAM_rcpt"/>
</dbReference>
<evidence type="ECO:0000259" key="7">
    <source>
        <dbReference type="PROSITE" id="PS50835"/>
    </source>
</evidence>
<dbReference type="GO" id="GO:0032729">
    <property type="term" value="P:positive regulation of type II interferon production"/>
    <property type="evidence" value="ECO:0007669"/>
    <property type="project" value="TreeGrafter"/>
</dbReference>
<proteinExistence type="predicted"/>
<dbReference type="FunCoup" id="A0A6P6D7F2">
    <property type="interactions" value="524"/>
</dbReference>
<evidence type="ECO:0000313" key="8">
    <source>
        <dbReference type="Proteomes" id="UP000515203"/>
    </source>
</evidence>
<dbReference type="InParanoid" id="A0A6P6D7F2"/>